<dbReference type="GO" id="GO:0000156">
    <property type="term" value="F:phosphorelay response regulator activity"/>
    <property type="evidence" value="ECO:0007669"/>
    <property type="project" value="InterPro"/>
</dbReference>
<keyword evidence="5 7" id="KW-0597">Phosphoprotein</keyword>
<organism evidence="10 11">
    <name type="scientific">Stanieria cyanosphaera (strain ATCC 29371 / PCC 7437)</name>
    <dbReference type="NCBI Taxonomy" id="111780"/>
    <lineage>
        <taxon>Bacteria</taxon>
        <taxon>Bacillati</taxon>
        <taxon>Cyanobacteriota</taxon>
        <taxon>Cyanophyceae</taxon>
        <taxon>Pleurocapsales</taxon>
        <taxon>Dermocarpellaceae</taxon>
        <taxon>Stanieria</taxon>
    </lineage>
</organism>
<dbReference type="CDD" id="cd16432">
    <property type="entry name" value="CheB_Rec"/>
    <property type="match status" value="1"/>
</dbReference>
<comment type="domain">
    <text evidence="5">Contains a C-terminal catalytic domain, and an N-terminal region which modulates catalytic activity.</text>
</comment>
<dbReference type="NCBIfam" id="NF009206">
    <property type="entry name" value="PRK12555.1"/>
    <property type="match status" value="1"/>
</dbReference>
<dbReference type="GO" id="GO:0006935">
    <property type="term" value="P:chemotaxis"/>
    <property type="evidence" value="ECO:0007669"/>
    <property type="project" value="UniProtKB-UniRule"/>
</dbReference>
<dbReference type="HAMAP" id="MF_00099">
    <property type="entry name" value="CheB_chemtxs"/>
    <property type="match status" value="1"/>
</dbReference>
<dbReference type="OrthoDB" id="9793421at2"/>
<dbReference type="STRING" id="111780.Sta7437_1033"/>
<protein>
    <recommendedName>
        <fullName evidence="5">Protein-glutamate methylesterase/protein-glutamine glutaminase</fullName>
        <ecNumber evidence="5">3.1.1.61</ecNumber>
        <ecNumber evidence="5">3.5.1.44</ecNumber>
    </recommendedName>
</protein>
<evidence type="ECO:0000256" key="6">
    <source>
        <dbReference type="PROSITE-ProRule" id="PRU00050"/>
    </source>
</evidence>
<evidence type="ECO:0000256" key="1">
    <source>
        <dbReference type="ARBA" id="ARBA00022490"/>
    </source>
</evidence>
<dbReference type="GO" id="GO:0005737">
    <property type="term" value="C:cytoplasm"/>
    <property type="evidence" value="ECO:0007669"/>
    <property type="project" value="UniProtKB-SubCell"/>
</dbReference>
<dbReference type="Pfam" id="PF00072">
    <property type="entry name" value="Response_reg"/>
    <property type="match status" value="1"/>
</dbReference>
<comment type="catalytic activity">
    <reaction evidence="5">
        <text>L-glutaminyl-[protein] + H2O = L-glutamyl-[protein] + NH4(+)</text>
        <dbReference type="Rhea" id="RHEA:16441"/>
        <dbReference type="Rhea" id="RHEA-COMP:10207"/>
        <dbReference type="Rhea" id="RHEA-COMP:10208"/>
        <dbReference type="ChEBI" id="CHEBI:15377"/>
        <dbReference type="ChEBI" id="CHEBI:28938"/>
        <dbReference type="ChEBI" id="CHEBI:29973"/>
        <dbReference type="ChEBI" id="CHEBI:30011"/>
        <dbReference type="EC" id="3.5.1.44"/>
    </reaction>
</comment>
<feature type="modified residue" description="4-aspartylphosphate" evidence="5 7">
    <location>
        <position position="56"/>
    </location>
</feature>
<feature type="domain" description="CheB-type methylesterase" evidence="9">
    <location>
        <begin position="168"/>
        <end position="356"/>
    </location>
</feature>
<evidence type="ECO:0000256" key="5">
    <source>
        <dbReference type="HAMAP-Rule" id="MF_00099"/>
    </source>
</evidence>
<dbReference type="PIRSF" id="PIRSF000876">
    <property type="entry name" value="RR_chemtxs_CheB"/>
    <property type="match status" value="1"/>
</dbReference>
<evidence type="ECO:0000313" key="11">
    <source>
        <dbReference type="Proteomes" id="UP000010473"/>
    </source>
</evidence>
<dbReference type="PROSITE" id="PS50122">
    <property type="entry name" value="CHEB"/>
    <property type="match status" value="1"/>
</dbReference>
<keyword evidence="1 5" id="KW-0963">Cytoplasm</keyword>
<comment type="subcellular location">
    <subcellularLocation>
        <location evidence="5">Cytoplasm</location>
    </subcellularLocation>
</comment>
<dbReference type="Gene3D" id="3.40.50.180">
    <property type="entry name" value="Methylesterase CheB, C-terminal domain"/>
    <property type="match status" value="1"/>
</dbReference>
<dbReference type="InterPro" id="IPR001789">
    <property type="entry name" value="Sig_transdc_resp-reg_receiver"/>
</dbReference>
<dbReference type="SMART" id="SM00448">
    <property type="entry name" value="REC"/>
    <property type="match status" value="1"/>
</dbReference>
<feature type="active site" evidence="5 6">
    <location>
        <position position="207"/>
    </location>
</feature>
<evidence type="ECO:0000256" key="3">
    <source>
        <dbReference type="ARBA" id="ARBA00022801"/>
    </source>
</evidence>
<dbReference type="InterPro" id="IPR008248">
    <property type="entry name" value="CheB-like"/>
</dbReference>
<feature type="domain" description="Response regulatory" evidence="8">
    <location>
        <begin position="5"/>
        <end position="123"/>
    </location>
</feature>
<dbReference type="Pfam" id="PF01339">
    <property type="entry name" value="CheB_methylest"/>
    <property type="match status" value="1"/>
</dbReference>
<comment type="catalytic activity">
    <reaction evidence="4 5">
        <text>[protein]-L-glutamate 5-O-methyl ester + H2O = L-glutamyl-[protein] + methanol + H(+)</text>
        <dbReference type="Rhea" id="RHEA:23236"/>
        <dbReference type="Rhea" id="RHEA-COMP:10208"/>
        <dbReference type="Rhea" id="RHEA-COMP:10311"/>
        <dbReference type="ChEBI" id="CHEBI:15377"/>
        <dbReference type="ChEBI" id="CHEBI:15378"/>
        <dbReference type="ChEBI" id="CHEBI:17790"/>
        <dbReference type="ChEBI" id="CHEBI:29973"/>
        <dbReference type="ChEBI" id="CHEBI:82795"/>
        <dbReference type="EC" id="3.1.1.61"/>
    </reaction>
</comment>
<evidence type="ECO:0000259" key="9">
    <source>
        <dbReference type="PROSITE" id="PS50122"/>
    </source>
</evidence>
<evidence type="ECO:0000256" key="7">
    <source>
        <dbReference type="PROSITE-ProRule" id="PRU00169"/>
    </source>
</evidence>
<evidence type="ECO:0000259" key="8">
    <source>
        <dbReference type="PROSITE" id="PS50110"/>
    </source>
</evidence>
<dbReference type="KEGG" id="scs:Sta7437_1033"/>
<gene>
    <name evidence="5" type="primary">cheB</name>
    <name evidence="10" type="ordered locus">Sta7437_1033</name>
</gene>
<dbReference type="PANTHER" id="PTHR42872">
    <property type="entry name" value="PROTEIN-GLUTAMATE METHYLESTERASE/PROTEIN-GLUTAMINE GLUTAMINASE"/>
    <property type="match status" value="1"/>
</dbReference>
<dbReference type="RefSeq" id="WP_015192286.1">
    <property type="nucleotide sequence ID" value="NC_019748.1"/>
</dbReference>
<dbReference type="PROSITE" id="PS50110">
    <property type="entry name" value="RESPONSE_REGULATORY"/>
    <property type="match status" value="1"/>
</dbReference>
<dbReference type="EC" id="3.5.1.44" evidence="5"/>
<dbReference type="Proteomes" id="UP000010473">
    <property type="component" value="Chromosome"/>
</dbReference>
<feature type="active site" evidence="5 6">
    <location>
        <position position="300"/>
    </location>
</feature>
<sequence>MSPIKVLLVEDSPIALTILQKILATSSEITVVGTASNGIEALDLIPKLEPNVICTDLQMAKMDGLEFTKQVMAKYPKPILIISNSVQQSDTENIFELLQAGAVDVFPKPVGGQATEYEQVKQTLLNKIKILSGVSVFTKPLKDQRHSSRTNNPGLIEATVQITSSAKISSRVQLITIGASTGGPQALAKLLKPLPSDFPVPIICTQHISEGFLSGLVSWLGRECKLAVKIAERGEIPIPGTVYFAPEKHHLEIDTQGKFIYLDHPPVDGHRPSVTVTFKAVARHYSRGAVGILLTGMGKDGAEGTKAIADVGGLTIVQDESTCVVFGMPKEAIALGAAQHILPLSEITPFLLKKIF</sequence>
<comment type="function">
    <text evidence="5">Involved in chemotaxis. Part of a chemotaxis signal transduction system that modulates chemotaxis in response to various stimuli. Catalyzes the demethylation of specific methylglutamate residues introduced into the chemoreceptors (methyl-accepting chemotaxis proteins or MCP) by CheR. Also mediates the irreversible deamidation of specific glutamine residues to glutamic acid.</text>
</comment>
<accession>K9XQ25</accession>
<comment type="similarity">
    <text evidence="5">Belongs to the CheB family.</text>
</comment>
<keyword evidence="11" id="KW-1185">Reference proteome</keyword>
<keyword evidence="2 5" id="KW-0145">Chemotaxis</keyword>
<dbReference type="NCBIfam" id="NF001965">
    <property type="entry name" value="PRK00742.1"/>
    <property type="match status" value="1"/>
</dbReference>
<dbReference type="InterPro" id="IPR000673">
    <property type="entry name" value="Sig_transdc_resp-reg_Me-estase"/>
</dbReference>
<comment type="PTM">
    <text evidence="5">Phosphorylated by CheA. Phosphorylation of the N-terminal regulatory domain activates the methylesterase activity.</text>
</comment>
<proteinExistence type="inferred from homology"/>
<dbReference type="InterPro" id="IPR035909">
    <property type="entry name" value="CheB_C"/>
</dbReference>
<dbReference type="EC" id="3.1.1.61" evidence="5"/>
<dbReference type="GO" id="GO:0050568">
    <property type="term" value="F:protein-glutamine glutaminase activity"/>
    <property type="evidence" value="ECO:0007669"/>
    <property type="project" value="UniProtKB-UniRule"/>
</dbReference>
<dbReference type="SUPFAM" id="SSF52738">
    <property type="entry name" value="Methylesterase CheB, C-terminal domain"/>
    <property type="match status" value="1"/>
</dbReference>
<evidence type="ECO:0000256" key="2">
    <source>
        <dbReference type="ARBA" id="ARBA00022500"/>
    </source>
</evidence>
<dbReference type="SUPFAM" id="SSF52172">
    <property type="entry name" value="CheY-like"/>
    <property type="match status" value="1"/>
</dbReference>
<dbReference type="PATRIC" id="fig|111780.3.peg.1076"/>
<dbReference type="PANTHER" id="PTHR42872:SF6">
    <property type="entry name" value="PROTEIN-GLUTAMATE METHYLESTERASE_PROTEIN-GLUTAMINE GLUTAMINASE"/>
    <property type="match status" value="1"/>
</dbReference>
<name>K9XQ25_STAC7</name>
<dbReference type="GO" id="GO:0008984">
    <property type="term" value="F:protein-glutamate methylesterase activity"/>
    <property type="evidence" value="ECO:0007669"/>
    <property type="project" value="UniProtKB-UniRule"/>
</dbReference>
<dbReference type="InterPro" id="IPR011006">
    <property type="entry name" value="CheY-like_superfamily"/>
</dbReference>
<dbReference type="Gene3D" id="3.40.50.2300">
    <property type="match status" value="1"/>
</dbReference>
<dbReference type="eggNOG" id="COG2201">
    <property type="taxonomic scope" value="Bacteria"/>
</dbReference>
<dbReference type="HOGENOM" id="CLU_000445_51_0_3"/>
<dbReference type="CDD" id="cd17541">
    <property type="entry name" value="REC_CheB-like"/>
    <property type="match status" value="1"/>
</dbReference>
<dbReference type="AlphaFoldDB" id="K9XQ25"/>
<evidence type="ECO:0000313" key="10">
    <source>
        <dbReference type="EMBL" id="AFZ34613.1"/>
    </source>
</evidence>
<feature type="active site" evidence="5 6">
    <location>
        <position position="180"/>
    </location>
</feature>
<dbReference type="EMBL" id="CP003653">
    <property type="protein sequence ID" value="AFZ34613.1"/>
    <property type="molecule type" value="Genomic_DNA"/>
</dbReference>
<keyword evidence="3 5" id="KW-0378">Hydrolase</keyword>
<reference evidence="11" key="1">
    <citation type="journal article" date="2013" name="Proc. Natl. Acad. Sci. U.S.A.">
        <title>Improving the coverage of the cyanobacterial phylum using diversity-driven genome sequencing.</title>
        <authorList>
            <person name="Shih P.M."/>
            <person name="Wu D."/>
            <person name="Latifi A."/>
            <person name="Axen S.D."/>
            <person name="Fewer D.P."/>
            <person name="Talla E."/>
            <person name="Calteau A."/>
            <person name="Cai F."/>
            <person name="Tandeau de Marsac N."/>
            <person name="Rippka R."/>
            <person name="Herdman M."/>
            <person name="Sivonen K."/>
            <person name="Coursin T."/>
            <person name="Laurent T."/>
            <person name="Goodwin L."/>
            <person name="Nolan M."/>
            <person name="Davenport K.W."/>
            <person name="Han C.S."/>
            <person name="Rubin E.M."/>
            <person name="Eisen J.A."/>
            <person name="Woyke T."/>
            <person name="Gugger M."/>
            <person name="Kerfeld C.A."/>
        </authorList>
    </citation>
    <scope>NUCLEOTIDE SEQUENCE [LARGE SCALE GENOMIC DNA]</scope>
    <source>
        <strain evidence="11">ATCC 29371 / PCC 7437</strain>
    </source>
</reference>
<evidence type="ECO:0000256" key="4">
    <source>
        <dbReference type="ARBA" id="ARBA00048267"/>
    </source>
</evidence>